<feature type="region of interest" description="Disordered" evidence="1">
    <location>
        <begin position="298"/>
        <end position="323"/>
    </location>
</feature>
<feature type="compositionally biased region" description="Basic and acidic residues" evidence="1">
    <location>
        <begin position="53"/>
        <end position="62"/>
    </location>
</feature>
<feature type="compositionally biased region" description="Polar residues" evidence="1">
    <location>
        <begin position="1"/>
        <end position="11"/>
    </location>
</feature>
<evidence type="ECO:0000313" key="3">
    <source>
        <dbReference type="EMBL" id="KAF2750103.1"/>
    </source>
</evidence>
<feature type="region of interest" description="Disordered" evidence="1">
    <location>
        <begin position="651"/>
        <end position="723"/>
    </location>
</feature>
<feature type="region of interest" description="Disordered" evidence="1">
    <location>
        <begin position="562"/>
        <end position="633"/>
    </location>
</feature>
<feature type="domain" description="CRIB" evidence="2">
    <location>
        <begin position="87"/>
        <end position="100"/>
    </location>
</feature>
<dbReference type="Proteomes" id="UP000799440">
    <property type="component" value="Unassembled WGS sequence"/>
</dbReference>
<evidence type="ECO:0000256" key="1">
    <source>
        <dbReference type="SAM" id="MobiDB-lite"/>
    </source>
</evidence>
<feature type="region of interest" description="Disordered" evidence="1">
    <location>
        <begin position="174"/>
        <end position="227"/>
    </location>
</feature>
<keyword evidence="4" id="KW-1185">Reference proteome</keyword>
<evidence type="ECO:0000313" key="4">
    <source>
        <dbReference type="Proteomes" id="UP000799440"/>
    </source>
</evidence>
<feature type="compositionally biased region" description="Basic and acidic residues" evidence="1">
    <location>
        <begin position="713"/>
        <end position="723"/>
    </location>
</feature>
<feature type="compositionally biased region" description="Low complexity" evidence="1">
    <location>
        <begin position="566"/>
        <end position="576"/>
    </location>
</feature>
<proteinExistence type="predicted"/>
<dbReference type="EMBL" id="MU006564">
    <property type="protein sequence ID" value="KAF2750103.1"/>
    <property type="molecule type" value="Genomic_DNA"/>
</dbReference>
<organism evidence="3 4">
    <name type="scientific">Sporormia fimetaria CBS 119925</name>
    <dbReference type="NCBI Taxonomy" id="1340428"/>
    <lineage>
        <taxon>Eukaryota</taxon>
        <taxon>Fungi</taxon>
        <taxon>Dikarya</taxon>
        <taxon>Ascomycota</taxon>
        <taxon>Pezizomycotina</taxon>
        <taxon>Dothideomycetes</taxon>
        <taxon>Pleosporomycetidae</taxon>
        <taxon>Pleosporales</taxon>
        <taxon>Sporormiaceae</taxon>
        <taxon>Sporormia</taxon>
    </lineage>
</organism>
<protein>
    <recommendedName>
        <fullName evidence="2">CRIB domain-containing protein</fullName>
    </recommendedName>
</protein>
<evidence type="ECO:0000259" key="2">
    <source>
        <dbReference type="PROSITE" id="PS50108"/>
    </source>
</evidence>
<name>A0A6A6VIX2_9PLEO</name>
<dbReference type="OrthoDB" id="24581at2759"/>
<reference evidence="3" key="1">
    <citation type="journal article" date="2020" name="Stud. Mycol.">
        <title>101 Dothideomycetes genomes: a test case for predicting lifestyles and emergence of pathogens.</title>
        <authorList>
            <person name="Haridas S."/>
            <person name="Albert R."/>
            <person name="Binder M."/>
            <person name="Bloem J."/>
            <person name="Labutti K."/>
            <person name="Salamov A."/>
            <person name="Andreopoulos B."/>
            <person name="Baker S."/>
            <person name="Barry K."/>
            <person name="Bills G."/>
            <person name="Bluhm B."/>
            <person name="Cannon C."/>
            <person name="Castanera R."/>
            <person name="Culley D."/>
            <person name="Daum C."/>
            <person name="Ezra D."/>
            <person name="Gonzalez J."/>
            <person name="Henrissat B."/>
            <person name="Kuo A."/>
            <person name="Liang C."/>
            <person name="Lipzen A."/>
            <person name="Lutzoni F."/>
            <person name="Magnuson J."/>
            <person name="Mondo S."/>
            <person name="Nolan M."/>
            <person name="Ohm R."/>
            <person name="Pangilinan J."/>
            <person name="Park H.-J."/>
            <person name="Ramirez L."/>
            <person name="Alfaro M."/>
            <person name="Sun H."/>
            <person name="Tritt A."/>
            <person name="Yoshinaga Y."/>
            <person name="Zwiers L.-H."/>
            <person name="Turgeon B."/>
            <person name="Goodwin S."/>
            <person name="Spatafora J."/>
            <person name="Crous P."/>
            <person name="Grigoriev I."/>
        </authorList>
    </citation>
    <scope>NUCLEOTIDE SEQUENCE</scope>
    <source>
        <strain evidence="3">CBS 119925</strain>
    </source>
</reference>
<dbReference type="InterPro" id="IPR000095">
    <property type="entry name" value="CRIB_dom"/>
</dbReference>
<feature type="compositionally biased region" description="Polar residues" evidence="1">
    <location>
        <begin position="434"/>
        <end position="457"/>
    </location>
</feature>
<feature type="compositionally biased region" description="Low complexity" evidence="1">
    <location>
        <begin position="602"/>
        <end position="614"/>
    </location>
</feature>
<feature type="compositionally biased region" description="Basic and acidic residues" evidence="1">
    <location>
        <begin position="174"/>
        <end position="183"/>
    </location>
</feature>
<gene>
    <name evidence="3" type="ORF">M011DRAFT_474582</name>
</gene>
<accession>A0A6A6VIX2</accession>
<dbReference type="AlphaFoldDB" id="A0A6A6VIX2"/>
<dbReference type="PROSITE" id="PS50108">
    <property type="entry name" value="CRIB"/>
    <property type="match status" value="1"/>
</dbReference>
<feature type="region of interest" description="Disordered" evidence="1">
    <location>
        <begin position="421"/>
        <end position="461"/>
    </location>
</feature>
<feature type="region of interest" description="Disordered" evidence="1">
    <location>
        <begin position="1"/>
        <end position="86"/>
    </location>
</feature>
<sequence length="723" mass="78807">MLETEGSNRSSQDLHHLSGQPLDLAAVKKPLFSRNKKGRKKSGAQSPSLAQHTIEEGSDSHHNSVLRKSKKVNDRPESSLGHLRHRISSPFDFQHVTHTDREQFTSLGHASGNDTVAGFSGVPSSQAPRRDFHGIKADDVMFNNNLSSDNLFSPSSRSTSALGTTWLPGLDAEDHQAGDHSIEPSRQSMGRTVRGTRSVESFSRPGIHPRAHWNTQGSLGDTEDLDGDANAIRRVPVRSRANRNSGLWDRYAPFSSPPLETTLETITDESDYFGHAVTTPDDTAVPMTPTYSPSLEDVAEEPDRFIDPRPAPSPPTRMPRSPRSPLYESLAAYAQDQPSAQTSFYPTYDSHTQYVPKPRPVSQLSDTLGSATIPRRFSARRTSTTRRQSNTWRAMDDSWEDDVDFIYEHALEAECDLDWEHSSAADNGGGASGRTTAQETQRPNTAPSLHSPSQSVASEEMSPYRGGFYRGNFRPSLLVPSTSSIPELESRSAVSASTADTGVQTPLEILTSTASRPNVFTEGEGFVLTPSLLIPTEYKLDARDDLYNDLLADYEGSDRHVPIFDSSRSGVSSTRSSHVRSSKRSSYDSSLMSSGQLSGIWSSPVRRSASSSGSLPELVPSRRSLKEHKPTVDRLSEQMASMMGGHAAVAGEEDDDLTPPGRALPNRTFFAAGGADNDNKAPATVQADVKLSSELARHGSSRGAPATGHSSRVTRESRKLKQQ</sequence>